<proteinExistence type="predicted"/>
<dbReference type="InterPro" id="IPR036565">
    <property type="entry name" value="Mur-like_cat_sf"/>
</dbReference>
<dbReference type="RefSeq" id="WP_116624022.1">
    <property type="nucleotide sequence ID" value="NZ_QURN01000007.1"/>
</dbReference>
<gene>
    <name evidence="3" type="ORF">DY251_11445</name>
</gene>
<dbReference type="Pfam" id="PF02875">
    <property type="entry name" value="Mur_ligase_C"/>
    <property type="match status" value="1"/>
</dbReference>
<dbReference type="GO" id="GO:0005524">
    <property type="term" value="F:ATP binding"/>
    <property type="evidence" value="ECO:0007669"/>
    <property type="project" value="InterPro"/>
</dbReference>
<dbReference type="InterPro" id="IPR013221">
    <property type="entry name" value="Mur_ligase_cen"/>
</dbReference>
<dbReference type="GO" id="GO:0016881">
    <property type="term" value="F:acid-amino acid ligase activity"/>
    <property type="evidence" value="ECO:0007669"/>
    <property type="project" value="InterPro"/>
</dbReference>
<feature type="domain" description="Mur ligase C-terminal" evidence="1">
    <location>
        <begin position="437"/>
        <end position="561"/>
    </location>
</feature>
<protein>
    <submittedName>
        <fullName evidence="3">Mur ligase</fullName>
    </submittedName>
</protein>
<name>A0A371XEE5_9HYPH</name>
<keyword evidence="4" id="KW-1185">Reference proteome</keyword>
<dbReference type="PANTHER" id="PTHR23135">
    <property type="entry name" value="MUR LIGASE FAMILY MEMBER"/>
    <property type="match status" value="1"/>
</dbReference>
<feature type="domain" description="Mur ligase central" evidence="2">
    <location>
        <begin position="196"/>
        <end position="406"/>
    </location>
</feature>
<sequence length="579" mass="61565">MHARSEELQNALEIPVPDDPSLVLDGCRRLLGPNVYCDQRGAVGDGLMPGFAPAKVLDLWQTYLRALIDSLGWRADIVTRSFEGGASLFLAARADRLMTAAYVIEAAWYFAACDLLGRTAIAFERMAADIAAIAQKEANPTLVHLLEQAQGRGIDQLLDDDAVTLGHGMGGQTFDTADLPANPDWSALHDIPLALVTGTNGKTTTTRLIAAMGQRAGKVSGLSSTDFVRVGDDILDHGDYSGPAGARRLLRDPRLELGVLEVARGGILRRGLPVTRARAAVVTNVAADHLGQYGINTVRDMTETKLAVRRGLAPGGWLILNAQDATIREAAHGLGEKPVWFALDPMRDEIRAARAAGQPCGWLQDEVLILSDGVDEIALIAATDVPLTMGGVARYNIENALAAALAGRALGLPDAAIRDTLASFRSDAKSNPGRANEFSVNGARVFVDFAHNPHSIAAVTSALAALPAKRRLVLLMHAGDRSDDEIRALVEGAFALRPDRVVIAENPKYLRGRQPGVIPALMRATAISLGCAADQVLLCETPVDGAKRIIGLLQPGDLALLLVHADRQAVFDLLNAAAE</sequence>
<dbReference type="PANTHER" id="PTHR23135:SF18">
    <property type="entry name" value="CYANOPHYCIN SYNTHETASE"/>
    <property type="match status" value="1"/>
</dbReference>
<dbReference type="SUPFAM" id="SSF53244">
    <property type="entry name" value="MurD-like peptide ligases, peptide-binding domain"/>
    <property type="match status" value="1"/>
</dbReference>
<dbReference type="InterPro" id="IPR004101">
    <property type="entry name" value="Mur_ligase_C"/>
</dbReference>
<dbReference type="EMBL" id="QURN01000007">
    <property type="protein sequence ID" value="RFC67588.1"/>
    <property type="molecule type" value="Genomic_DNA"/>
</dbReference>
<dbReference type="InterPro" id="IPR036615">
    <property type="entry name" value="Mur_ligase_C_dom_sf"/>
</dbReference>
<evidence type="ECO:0000259" key="2">
    <source>
        <dbReference type="Pfam" id="PF08245"/>
    </source>
</evidence>
<evidence type="ECO:0000313" key="4">
    <source>
        <dbReference type="Proteomes" id="UP000262379"/>
    </source>
</evidence>
<dbReference type="Pfam" id="PF08245">
    <property type="entry name" value="Mur_ligase_M"/>
    <property type="match status" value="1"/>
</dbReference>
<reference evidence="4" key="1">
    <citation type="submission" date="2018-08" db="EMBL/GenBank/DDBJ databases">
        <authorList>
            <person name="Im W.T."/>
        </authorList>
    </citation>
    <scope>NUCLEOTIDE SEQUENCE [LARGE SCALE GENOMIC DNA]</scope>
    <source>
        <strain evidence="4">LA-28</strain>
    </source>
</reference>
<dbReference type="SUPFAM" id="SSF53623">
    <property type="entry name" value="MurD-like peptide ligases, catalytic domain"/>
    <property type="match status" value="1"/>
</dbReference>
<dbReference type="AlphaFoldDB" id="A0A371XEE5"/>
<dbReference type="Gene3D" id="3.90.190.20">
    <property type="entry name" value="Mur ligase, C-terminal domain"/>
    <property type="match status" value="1"/>
</dbReference>
<dbReference type="Gene3D" id="3.40.1190.10">
    <property type="entry name" value="Mur-like, catalytic domain"/>
    <property type="match status" value="1"/>
</dbReference>
<evidence type="ECO:0000259" key="1">
    <source>
        <dbReference type="Pfam" id="PF02875"/>
    </source>
</evidence>
<dbReference type="Proteomes" id="UP000262379">
    <property type="component" value="Unassembled WGS sequence"/>
</dbReference>
<organism evidence="3 4">
    <name type="scientific">Mesorhizobium denitrificans</name>
    <dbReference type="NCBI Taxonomy" id="2294114"/>
    <lineage>
        <taxon>Bacteria</taxon>
        <taxon>Pseudomonadati</taxon>
        <taxon>Pseudomonadota</taxon>
        <taxon>Alphaproteobacteria</taxon>
        <taxon>Hyphomicrobiales</taxon>
        <taxon>Phyllobacteriaceae</taxon>
        <taxon>Mesorhizobium</taxon>
    </lineage>
</organism>
<keyword evidence="3" id="KW-0436">Ligase</keyword>
<comment type="caution">
    <text evidence="3">The sequence shown here is derived from an EMBL/GenBank/DDBJ whole genome shotgun (WGS) entry which is preliminary data.</text>
</comment>
<evidence type="ECO:0000313" key="3">
    <source>
        <dbReference type="EMBL" id="RFC67588.1"/>
    </source>
</evidence>
<accession>A0A371XEE5</accession>